<dbReference type="PATRIC" id="fig|1184267.3.peg.842"/>
<dbReference type="Pfam" id="PF00291">
    <property type="entry name" value="PALP"/>
    <property type="match status" value="1"/>
</dbReference>
<accession>M4V9D2</accession>
<dbReference type="GO" id="GO:0004794">
    <property type="term" value="F:threonine deaminase activity"/>
    <property type="evidence" value="ECO:0007669"/>
    <property type="project" value="InterPro"/>
</dbReference>
<dbReference type="HOGENOM" id="CLU_021152_4_2_7"/>
<dbReference type="STRING" id="1184267.A11Q_832"/>
<dbReference type="GO" id="GO:0006565">
    <property type="term" value="P:L-serine catabolic process"/>
    <property type="evidence" value="ECO:0007669"/>
    <property type="project" value="TreeGrafter"/>
</dbReference>
<evidence type="ECO:0000313" key="8">
    <source>
        <dbReference type="Proteomes" id="UP000012040"/>
    </source>
</evidence>
<dbReference type="GO" id="GO:0009097">
    <property type="term" value="P:isoleucine biosynthetic process"/>
    <property type="evidence" value="ECO:0007669"/>
    <property type="project" value="TreeGrafter"/>
</dbReference>
<dbReference type="KEGG" id="bex:A11Q_832"/>
<protein>
    <submittedName>
        <fullName evidence="7">Threonine ammonia-lyase</fullName>
    </submittedName>
</protein>
<evidence type="ECO:0000313" key="7">
    <source>
        <dbReference type="EMBL" id="AGH95050.1"/>
    </source>
</evidence>
<dbReference type="OrthoDB" id="5288737at2"/>
<proteinExistence type="inferred from homology"/>
<dbReference type="CDD" id="cd04886">
    <property type="entry name" value="ACT_ThrD-II-like"/>
    <property type="match status" value="1"/>
</dbReference>
<dbReference type="InterPro" id="IPR044561">
    <property type="entry name" value="ACT_ThrD-II-like"/>
</dbReference>
<dbReference type="InterPro" id="IPR036052">
    <property type="entry name" value="TrpB-like_PALP_sf"/>
</dbReference>
<dbReference type="AlphaFoldDB" id="M4V9D2"/>
<dbReference type="eggNOG" id="COG1171">
    <property type="taxonomic scope" value="Bacteria"/>
</dbReference>
<comment type="cofactor">
    <cofactor evidence="1">
        <name>pyridoxal 5'-phosphate</name>
        <dbReference type="ChEBI" id="CHEBI:597326"/>
    </cofactor>
</comment>
<dbReference type="Proteomes" id="UP000012040">
    <property type="component" value="Chromosome"/>
</dbReference>
<evidence type="ECO:0000256" key="3">
    <source>
        <dbReference type="ARBA" id="ARBA00022898"/>
    </source>
</evidence>
<dbReference type="PROSITE" id="PS51671">
    <property type="entry name" value="ACT"/>
    <property type="match status" value="1"/>
</dbReference>
<dbReference type="GO" id="GO:0003941">
    <property type="term" value="F:L-serine ammonia-lyase activity"/>
    <property type="evidence" value="ECO:0007669"/>
    <property type="project" value="UniProtKB-EC"/>
</dbReference>
<dbReference type="GO" id="GO:0030170">
    <property type="term" value="F:pyridoxal phosphate binding"/>
    <property type="evidence" value="ECO:0007669"/>
    <property type="project" value="UniProtKB-ARBA"/>
</dbReference>
<dbReference type="PANTHER" id="PTHR48078:SF6">
    <property type="entry name" value="L-THREONINE DEHYDRATASE CATABOLIC TDCB"/>
    <property type="match status" value="1"/>
</dbReference>
<feature type="domain" description="ACT" evidence="6">
    <location>
        <begin position="328"/>
        <end position="400"/>
    </location>
</feature>
<dbReference type="Gene3D" id="3.30.70.260">
    <property type="match status" value="1"/>
</dbReference>
<evidence type="ECO:0000256" key="5">
    <source>
        <dbReference type="ARBA" id="ARBA00049406"/>
    </source>
</evidence>
<dbReference type="CDD" id="cd01562">
    <property type="entry name" value="Thr-dehyd"/>
    <property type="match status" value="1"/>
</dbReference>
<dbReference type="InterPro" id="IPR001926">
    <property type="entry name" value="TrpB-like_PALP"/>
</dbReference>
<keyword evidence="8" id="KW-1185">Reference proteome</keyword>
<comment type="catalytic activity">
    <reaction evidence="5">
        <text>L-serine = pyruvate + NH4(+)</text>
        <dbReference type="Rhea" id="RHEA:19169"/>
        <dbReference type="ChEBI" id="CHEBI:15361"/>
        <dbReference type="ChEBI" id="CHEBI:28938"/>
        <dbReference type="ChEBI" id="CHEBI:33384"/>
        <dbReference type="EC" id="4.3.1.17"/>
    </reaction>
</comment>
<gene>
    <name evidence="7" type="ORF">A11Q_832</name>
</gene>
<evidence type="ECO:0000259" key="6">
    <source>
        <dbReference type="PROSITE" id="PS51671"/>
    </source>
</evidence>
<dbReference type="InterPro" id="IPR002912">
    <property type="entry name" value="ACT_dom"/>
</dbReference>
<reference evidence="7 8" key="1">
    <citation type="journal article" date="2013" name="ISME J.">
        <title>By their genes ye shall know them: genomic signatures of predatory bacteria.</title>
        <authorList>
            <person name="Pasternak Z."/>
            <person name="Pietrokovski S."/>
            <person name="Rotem O."/>
            <person name="Gophna U."/>
            <person name="Lurie-Weinberger M.N."/>
            <person name="Jurkevitch E."/>
        </authorList>
    </citation>
    <scope>NUCLEOTIDE SEQUENCE [LARGE SCALE GENOMIC DNA]</scope>
    <source>
        <strain evidence="7 8">JSS</strain>
    </source>
</reference>
<evidence type="ECO:0000256" key="1">
    <source>
        <dbReference type="ARBA" id="ARBA00001933"/>
    </source>
</evidence>
<dbReference type="SUPFAM" id="SSF53686">
    <property type="entry name" value="Tryptophan synthase beta subunit-like PLP-dependent enzymes"/>
    <property type="match status" value="1"/>
</dbReference>
<dbReference type="FunFam" id="3.40.50.1100:FF:000007">
    <property type="entry name" value="L-threonine dehydratase catabolic TdcB"/>
    <property type="match status" value="1"/>
</dbReference>
<dbReference type="Pfam" id="PF01842">
    <property type="entry name" value="ACT"/>
    <property type="match status" value="1"/>
</dbReference>
<dbReference type="EMBL" id="CP003537">
    <property type="protein sequence ID" value="AGH95050.1"/>
    <property type="molecule type" value="Genomic_DNA"/>
</dbReference>
<dbReference type="FunFam" id="3.40.50.1100:FF:000005">
    <property type="entry name" value="Threonine dehydratase catabolic"/>
    <property type="match status" value="1"/>
</dbReference>
<evidence type="ECO:0000256" key="2">
    <source>
        <dbReference type="ARBA" id="ARBA00010869"/>
    </source>
</evidence>
<evidence type="ECO:0000256" key="4">
    <source>
        <dbReference type="ARBA" id="ARBA00023239"/>
    </source>
</evidence>
<dbReference type="PANTHER" id="PTHR48078">
    <property type="entry name" value="THREONINE DEHYDRATASE, MITOCHONDRIAL-RELATED"/>
    <property type="match status" value="1"/>
</dbReference>
<dbReference type="SUPFAM" id="SSF55021">
    <property type="entry name" value="ACT-like"/>
    <property type="match status" value="1"/>
</dbReference>
<dbReference type="InterPro" id="IPR045865">
    <property type="entry name" value="ACT-like_dom_sf"/>
</dbReference>
<sequence>MKVTFDDIKAAQSTIQDLILKTPCEISSSCSKLVGSDIYLKLENNQRTGSFKMRGAANKIASLSAQEKAKGVVACSAGNHAQGVALSASLSHVKSVIVMPETAPLTKVQATQNYGAEVILHGQSFDEAKEYAFQLADQKSYVFVHPYEDEKVIAGQGTIGLEIAEQVADLDTIIAPIGGGGLISGAAIALKELNPKIRVIGVQASAVDTMYQLYKTRDFKAPTHTGTIADGIAIKVPSRVMYEKFISRYVDDVVTVADGDVAEAIVFLLERAKSVAEGAGAASLAGVLTGKIKLGKRNCVLVSGGNIDLNMVSQVIQRGQIQRGRLSEMSVIVPDVPGSLSQLTKILALHKANILEVHHDRVKNSLALKETKIDFVIETTSHEHIQKIREALSQWGAKVQ</sequence>
<keyword evidence="3" id="KW-0663">Pyridoxal phosphate</keyword>
<dbReference type="UniPathway" id="UPA00052">
    <property type="reaction ID" value="UER00507"/>
</dbReference>
<dbReference type="NCBIfam" id="TIGR01127">
    <property type="entry name" value="ilvA_1Cterm"/>
    <property type="match status" value="1"/>
</dbReference>
<comment type="similarity">
    <text evidence="2">Belongs to the serine/threonine dehydratase family.</text>
</comment>
<dbReference type="GO" id="GO:0070689">
    <property type="term" value="P:L-threonine catabolic process to propionate"/>
    <property type="evidence" value="ECO:0007669"/>
    <property type="project" value="UniProtKB-UniPathway"/>
</dbReference>
<dbReference type="InterPro" id="IPR050147">
    <property type="entry name" value="Ser/Thr_Dehydratase"/>
</dbReference>
<organism evidence="7 8">
    <name type="scientific">Pseudobdellovibrio exovorus JSS</name>
    <dbReference type="NCBI Taxonomy" id="1184267"/>
    <lineage>
        <taxon>Bacteria</taxon>
        <taxon>Pseudomonadati</taxon>
        <taxon>Bdellovibrionota</taxon>
        <taxon>Bdellovibrionia</taxon>
        <taxon>Bdellovibrionales</taxon>
        <taxon>Pseudobdellovibrionaceae</taxon>
        <taxon>Pseudobdellovibrio</taxon>
    </lineage>
</organism>
<dbReference type="Gene3D" id="3.40.50.1100">
    <property type="match status" value="2"/>
</dbReference>
<keyword evidence="4 7" id="KW-0456">Lyase</keyword>
<dbReference type="RefSeq" id="WP_015469540.1">
    <property type="nucleotide sequence ID" value="NC_020813.1"/>
</dbReference>
<name>M4V9D2_9BACT</name>
<dbReference type="InterPro" id="IPR005789">
    <property type="entry name" value="Thr_deHydtase_catblc"/>
</dbReference>